<evidence type="ECO:0000256" key="1">
    <source>
        <dbReference type="SAM" id="MobiDB-lite"/>
    </source>
</evidence>
<dbReference type="Gene3D" id="2.60.40.1630">
    <property type="entry name" value="bacillus anthracis domain"/>
    <property type="match status" value="1"/>
</dbReference>
<evidence type="ECO:0000259" key="3">
    <source>
        <dbReference type="Pfam" id="PF18705"/>
    </source>
</evidence>
<dbReference type="RefSeq" id="WP_120977276.1">
    <property type="nucleotide sequence ID" value="NZ_RBZM01000005.1"/>
</dbReference>
<comment type="caution">
    <text evidence="4">The sequence shown here is derived from an EMBL/GenBank/DDBJ whole genome shotgun (WGS) entry which is preliminary data.</text>
</comment>
<feature type="transmembrane region" description="Helical" evidence="2">
    <location>
        <begin position="52"/>
        <end position="73"/>
    </location>
</feature>
<evidence type="ECO:0000256" key="2">
    <source>
        <dbReference type="SAM" id="Phobius"/>
    </source>
</evidence>
<sequence length="457" mass="51029">MNYGEMESMLRRKGDEGANSPLPGIVNDRIEMTLNRLPKREEMERRSKRIRIFNVAAASLLVMVLAIAGTSLFSSEGIGAFGKPSNSADPGVRSSAWGTSFVEALHSDRSSPVREVSVTDQGITLTVSDVVYDGNMLRFRYTLRSAEDFDASGVKTSLWIDGLTIGSTDEASNSYSTYRFEKRKIKAGEYEGAVAHALTDYRPSTFDLTFMVKHIGEKDGEWRIDSRVEKTNDIVNVDTDIQKKSEIGSISLDRISLSPVSTQLRYRFNLEKKYLGEHVGFGVELSDDQGNIYGTDSGYYSLTSNTVSGDVWPSYFAVMEGAKQLVLKPFFRNYLTSDVANKQFRTTLTSQPTEDDPLILPQGEAGNLLITSIEYMKDKTVIHFDPEGANPFEQSTFGIEDEKGNIIRAEWSEESIINHTVSIGPISRDEKLMFLTRPIAKLEYLPELEMSVDLPQS</sequence>
<proteinExistence type="predicted"/>
<protein>
    <submittedName>
        <fullName evidence="4">DUF4179 domain-containing protein</fullName>
    </submittedName>
</protein>
<keyword evidence="2" id="KW-0472">Membrane</keyword>
<gene>
    <name evidence="4" type="ORF">D7Z26_12405</name>
</gene>
<accession>A0A494XUC0</accession>
<dbReference type="InterPro" id="IPR040680">
    <property type="entry name" value="DUF5643"/>
</dbReference>
<dbReference type="EMBL" id="RBZM01000005">
    <property type="protein sequence ID" value="RKP54170.1"/>
    <property type="molecule type" value="Genomic_DNA"/>
</dbReference>
<reference evidence="4 5" key="1">
    <citation type="submission" date="2018-10" db="EMBL/GenBank/DDBJ databases">
        <title>Cohnella sp. M2MS4P-1, whole genome shotgun sequence.</title>
        <authorList>
            <person name="Tuo L."/>
        </authorList>
    </citation>
    <scope>NUCLEOTIDE SEQUENCE [LARGE SCALE GENOMIC DNA]</scope>
    <source>
        <strain evidence="4 5">M2MS4P-1</strain>
    </source>
</reference>
<feature type="domain" description="DUF5643" evidence="3">
    <location>
        <begin position="235"/>
        <end position="341"/>
    </location>
</feature>
<dbReference type="Gene3D" id="2.60.40.1640">
    <property type="entry name" value="Conserved domain protein"/>
    <property type="match status" value="1"/>
</dbReference>
<dbReference type="Proteomes" id="UP000282076">
    <property type="component" value="Unassembled WGS sequence"/>
</dbReference>
<organism evidence="4 5">
    <name type="scientific">Cohnella endophytica</name>
    <dbReference type="NCBI Taxonomy" id="2419778"/>
    <lineage>
        <taxon>Bacteria</taxon>
        <taxon>Bacillati</taxon>
        <taxon>Bacillota</taxon>
        <taxon>Bacilli</taxon>
        <taxon>Bacillales</taxon>
        <taxon>Paenibacillaceae</taxon>
        <taxon>Cohnella</taxon>
    </lineage>
</organism>
<keyword evidence="2" id="KW-0812">Transmembrane</keyword>
<dbReference type="Pfam" id="PF18705">
    <property type="entry name" value="DUF5643"/>
    <property type="match status" value="1"/>
</dbReference>
<keyword evidence="2" id="KW-1133">Transmembrane helix</keyword>
<feature type="region of interest" description="Disordered" evidence="1">
    <location>
        <begin position="1"/>
        <end position="24"/>
    </location>
</feature>
<dbReference type="OrthoDB" id="2541898at2"/>
<evidence type="ECO:0000313" key="4">
    <source>
        <dbReference type="EMBL" id="RKP54170.1"/>
    </source>
</evidence>
<name>A0A494XUC0_9BACL</name>
<keyword evidence="5" id="KW-1185">Reference proteome</keyword>
<dbReference type="AlphaFoldDB" id="A0A494XUC0"/>
<evidence type="ECO:0000313" key="5">
    <source>
        <dbReference type="Proteomes" id="UP000282076"/>
    </source>
</evidence>